<organism evidence="2 3">
    <name type="scientific">Polyplosphaeria fusca</name>
    <dbReference type="NCBI Taxonomy" id="682080"/>
    <lineage>
        <taxon>Eukaryota</taxon>
        <taxon>Fungi</taxon>
        <taxon>Dikarya</taxon>
        <taxon>Ascomycota</taxon>
        <taxon>Pezizomycotina</taxon>
        <taxon>Dothideomycetes</taxon>
        <taxon>Pleosporomycetidae</taxon>
        <taxon>Pleosporales</taxon>
        <taxon>Tetraplosphaeriaceae</taxon>
        <taxon>Polyplosphaeria</taxon>
    </lineage>
</organism>
<reference evidence="2" key="1">
    <citation type="journal article" date="2020" name="Stud. Mycol.">
        <title>101 Dothideomycetes genomes: a test case for predicting lifestyles and emergence of pathogens.</title>
        <authorList>
            <person name="Haridas S."/>
            <person name="Albert R."/>
            <person name="Binder M."/>
            <person name="Bloem J."/>
            <person name="Labutti K."/>
            <person name="Salamov A."/>
            <person name="Andreopoulos B."/>
            <person name="Baker S."/>
            <person name="Barry K."/>
            <person name="Bills G."/>
            <person name="Bluhm B."/>
            <person name="Cannon C."/>
            <person name="Castanera R."/>
            <person name="Culley D."/>
            <person name="Daum C."/>
            <person name="Ezra D."/>
            <person name="Gonzalez J."/>
            <person name="Henrissat B."/>
            <person name="Kuo A."/>
            <person name="Liang C."/>
            <person name="Lipzen A."/>
            <person name="Lutzoni F."/>
            <person name="Magnuson J."/>
            <person name="Mondo S."/>
            <person name="Nolan M."/>
            <person name="Ohm R."/>
            <person name="Pangilinan J."/>
            <person name="Park H.-J."/>
            <person name="Ramirez L."/>
            <person name="Alfaro M."/>
            <person name="Sun H."/>
            <person name="Tritt A."/>
            <person name="Yoshinaga Y."/>
            <person name="Zwiers L.-H."/>
            <person name="Turgeon B."/>
            <person name="Goodwin S."/>
            <person name="Spatafora J."/>
            <person name="Crous P."/>
            <person name="Grigoriev I."/>
        </authorList>
    </citation>
    <scope>NUCLEOTIDE SEQUENCE</scope>
    <source>
        <strain evidence="2">CBS 125425</strain>
    </source>
</reference>
<gene>
    <name evidence="2" type="ORF">EJ04DRAFT_123908</name>
</gene>
<evidence type="ECO:0000313" key="2">
    <source>
        <dbReference type="EMBL" id="KAF2737256.1"/>
    </source>
</evidence>
<proteinExistence type="predicted"/>
<keyword evidence="3" id="KW-1185">Reference proteome</keyword>
<evidence type="ECO:0000313" key="3">
    <source>
        <dbReference type="Proteomes" id="UP000799444"/>
    </source>
</evidence>
<sequence>MPVNPMYLLSRSTRIGPICQRSQTRVRSSICPAANLNLDSFSPYRRALAHVARPNQRESHPLRSQTLKFGELAPTVTYGDLKDYFTSINVHLPISTLYVSPFDLSTGPFTFITTDSLLWKRDAAKIAKNQLHGKSMHLSRQDSTRALEAVPSGIPLSPLNPDDADVPRDSLLVPCREGRRIFISGVFGRHITKSYLDVKQSELQDIKSKVLKALKEIDVRVETMGLKYKRTFYRDRRHIPLMDLRWAVMADVETKVSAIKAVRLLHQITMNGVQLRAHIVEEDREKEEQRGALRLVYYKKAQFWRKAALKTWESRNEWKTIEKISATKKKTTGTETITDEEAIGTETATEEAANAPSKRYYKTSVLENSVRIAYYTSLKATTIVKPEYRQERKKEIGKKAITKELANSQRETEDGEGTVRQVTVRMIGPRRESRR</sequence>
<evidence type="ECO:0000256" key="1">
    <source>
        <dbReference type="SAM" id="MobiDB-lite"/>
    </source>
</evidence>
<protein>
    <submittedName>
        <fullName evidence="2">Uncharacterized protein</fullName>
    </submittedName>
</protein>
<comment type="caution">
    <text evidence="2">The sequence shown here is derived from an EMBL/GenBank/DDBJ whole genome shotgun (WGS) entry which is preliminary data.</text>
</comment>
<name>A0A9P4R6B6_9PLEO</name>
<dbReference type="EMBL" id="ML996117">
    <property type="protein sequence ID" value="KAF2737256.1"/>
    <property type="molecule type" value="Genomic_DNA"/>
</dbReference>
<dbReference type="AlphaFoldDB" id="A0A9P4R6B6"/>
<feature type="region of interest" description="Disordered" evidence="1">
    <location>
        <begin position="406"/>
        <end position="435"/>
    </location>
</feature>
<dbReference type="Proteomes" id="UP000799444">
    <property type="component" value="Unassembled WGS sequence"/>
</dbReference>
<accession>A0A9P4R6B6</accession>